<comment type="caution">
    <text evidence="7">The sequence shown here is derived from an EMBL/GenBank/DDBJ whole genome shotgun (WGS) entry which is preliminary data.</text>
</comment>
<dbReference type="GO" id="GO:0009253">
    <property type="term" value="P:peptidoglycan catabolic process"/>
    <property type="evidence" value="ECO:0007669"/>
    <property type="project" value="TreeGrafter"/>
</dbReference>
<comment type="catalytic activity">
    <reaction evidence="1">
        <text>Exolytic cleavage of the (1-&gt;4)-beta-glycosidic linkage between N-acetylmuramic acid (MurNAc) and N-acetylglucosamine (GlcNAc) residues in peptidoglycan, from either the reducing or the non-reducing ends of the peptidoglycan chains, with concomitant formation of a 1,6-anhydrobond in the MurNAc residue.</text>
        <dbReference type="EC" id="4.2.2.n1"/>
    </reaction>
</comment>
<dbReference type="Gene3D" id="2.40.40.10">
    <property type="entry name" value="RlpA-like domain"/>
    <property type="match status" value="1"/>
</dbReference>
<dbReference type="GO" id="GO:0009254">
    <property type="term" value="P:peptidoglycan turnover"/>
    <property type="evidence" value="ECO:0007669"/>
    <property type="project" value="InterPro"/>
</dbReference>
<reference evidence="7 8" key="1">
    <citation type="journal article" date="2018" name="Appl. Microbiol. Biotechnol.">
        <title>Co-cultivation of the strictly anaerobic methanogen Methanosarcina barkeri with aerobic methanotrophs in an oxygen-limited membrane bioreactor.</title>
        <authorList>
            <person name="In 't Zandt M.H."/>
            <person name="van den Bosch T.J.M."/>
            <person name="Rijkers R."/>
            <person name="van Kessel M.A.H.J."/>
            <person name="Jetten M.S.M."/>
            <person name="Welte C.U."/>
        </authorList>
    </citation>
    <scope>NUCLEOTIDE SEQUENCE [LARGE SCALE GENOMIC DNA]</scope>
    <source>
        <strain evidence="7 8">DSM 17706</strain>
    </source>
</reference>
<evidence type="ECO:0000256" key="2">
    <source>
        <dbReference type="ARBA" id="ARBA00012587"/>
    </source>
</evidence>
<evidence type="ECO:0000256" key="5">
    <source>
        <dbReference type="ARBA" id="ARBA00030918"/>
    </source>
</evidence>
<dbReference type="InterPro" id="IPR010611">
    <property type="entry name" value="3D_dom"/>
</dbReference>
<dbReference type="EMBL" id="PUIV01000001">
    <property type="protein sequence ID" value="PWB95796.1"/>
    <property type="molecule type" value="Genomic_DNA"/>
</dbReference>
<dbReference type="Pfam" id="PF06725">
    <property type="entry name" value="3D"/>
    <property type="match status" value="1"/>
</dbReference>
<dbReference type="GO" id="GO:0071555">
    <property type="term" value="P:cell wall organization"/>
    <property type="evidence" value="ECO:0007669"/>
    <property type="project" value="UniProtKB-KW"/>
</dbReference>
<dbReference type="PIRSF" id="PIRSF019422">
    <property type="entry name" value="MltA"/>
    <property type="match status" value="1"/>
</dbReference>
<dbReference type="GO" id="GO:0004553">
    <property type="term" value="F:hydrolase activity, hydrolyzing O-glycosyl compounds"/>
    <property type="evidence" value="ECO:0007669"/>
    <property type="project" value="InterPro"/>
</dbReference>
<evidence type="ECO:0000313" key="7">
    <source>
        <dbReference type="EMBL" id="PWB95796.1"/>
    </source>
</evidence>
<keyword evidence="8" id="KW-1185">Reference proteome</keyword>
<dbReference type="InterPro" id="IPR036908">
    <property type="entry name" value="RlpA-like_sf"/>
</dbReference>
<dbReference type="OrthoDB" id="9783686at2"/>
<dbReference type="PANTHER" id="PTHR30124:SF0">
    <property type="entry name" value="MEMBRANE-BOUND LYTIC MUREIN TRANSGLYCOSYLASE A"/>
    <property type="match status" value="1"/>
</dbReference>
<dbReference type="CDD" id="cd14668">
    <property type="entry name" value="mlta_B"/>
    <property type="match status" value="1"/>
</dbReference>
<feature type="domain" description="Lytic transglycosylase MltA" evidence="6">
    <location>
        <begin position="99"/>
        <end position="261"/>
    </location>
</feature>
<dbReference type="RefSeq" id="WP_108915470.1">
    <property type="nucleotide sequence ID" value="NZ_BGJY01000001.1"/>
</dbReference>
<dbReference type="GO" id="GO:0019867">
    <property type="term" value="C:outer membrane"/>
    <property type="evidence" value="ECO:0007669"/>
    <property type="project" value="InterPro"/>
</dbReference>
<dbReference type="AlphaFoldDB" id="A0A2U1SW17"/>
<dbReference type="SUPFAM" id="SSF50685">
    <property type="entry name" value="Barwin-like endoglucanases"/>
    <property type="match status" value="1"/>
</dbReference>
<dbReference type="InterPro" id="IPR005300">
    <property type="entry name" value="MltA_B"/>
</dbReference>
<proteinExistence type="predicted"/>
<dbReference type="GO" id="GO:0008933">
    <property type="term" value="F:peptidoglycan lytic transglycosylase activity"/>
    <property type="evidence" value="ECO:0007669"/>
    <property type="project" value="TreeGrafter"/>
</dbReference>
<dbReference type="Proteomes" id="UP000245137">
    <property type="component" value="Unassembled WGS sequence"/>
</dbReference>
<keyword evidence="4" id="KW-0961">Cell wall biogenesis/degradation</keyword>
<evidence type="ECO:0000256" key="4">
    <source>
        <dbReference type="ARBA" id="ARBA00023316"/>
    </source>
</evidence>
<organism evidence="7 8">
    <name type="scientific">Methylosinus sporium</name>
    <dbReference type="NCBI Taxonomy" id="428"/>
    <lineage>
        <taxon>Bacteria</taxon>
        <taxon>Pseudomonadati</taxon>
        <taxon>Pseudomonadota</taxon>
        <taxon>Alphaproteobacteria</taxon>
        <taxon>Hyphomicrobiales</taxon>
        <taxon>Methylocystaceae</taxon>
        <taxon>Methylosinus</taxon>
    </lineage>
</organism>
<evidence type="ECO:0000313" key="8">
    <source>
        <dbReference type="Proteomes" id="UP000245137"/>
    </source>
</evidence>
<gene>
    <name evidence="7" type="ORF">C5689_01475</name>
</gene>
<evidence type="ECO:0000259" key="6">
    <source>
        <dbReference type="SMART" id="SM00925"/>
    </source>
</evidence>
<protein>
    <recommendedName>
        <fullName evidence="2">peptidoglycan lytic exotransglycosylase</fullName>
        <ecNumber evidence="2">4.2.2.n1</ecNumber>
    </recommendedName>
    <alternativeName>
        <fullName evidence="5">Murein hydrolase A</fullName>
    </alternativeName>
</protein>
<dbReference type="InterPro" id="IPR026044">
    <property type="entry name" value="MltA"/>
</dbReference>
<dbReference type="SMART" id="SM00925">
    <property type="entry name" value="MltA"/>
    <property type="match status" value="1"/>
</dbReference>
<evidence type="ECO:0000256" key="1">
    <source>
        <dbReference type="ARBA" id="ARBA00001420"/>
    </source>
</evidence>
<keyword evidence="3" id="KW-0456">Lyase</keyword>
<sequence>MASDDIDPIGFDSIDALFRDDLREVFHVFRRSAAVTLSGAPPMRPALPADDALVRVCRIALSINADTLSQDAARDFFVAQFRPFRLRAPGFVTAYYEPVIEAREAPDAAFRTPVPARPADLVTLNETPIRGEAGETLTSARRRADGGLEPYPDRRALEEGPLDIRPKPIAFVRDRVELFLIQVQGSARLRFPDGRELPLTYDGRNGRPYTSIGRLLVERGRVPQSEMSLDRLKAEIRALGQEEGEPGARLMQENRSYVFFRADRSPERRDGPIGGEGCALTPLRSIAVDRSLWSYGLPFWIGATLPRRGATPEPFERLMIAQDTGSAILGPARADLFFGAGDEAGALAGLVRHGAEFTVLLPRAAERGDG</sequence>
<name>A0A2U1SW17_METSR</name>
<dbReference type="Pfam" id="PF03562">
    <property type="entry name" value="MltA"/>
    <property type="match status" value="1"/>
</dbReference>
<accession>A0A2U1SW17</accession>
<dbReference type="Gene3D" id="2.40.240.50">
    <property type="entry name" value="Barwin-like endoglucanases"/>
    <property type="match status" value="1"/>
</dbReference>
<dbReference type="PANTHER" id="PTHR30124">
    <property type="entry name" value="MEMBRANE-BOUND LYTIC MUREIN TRANSGLYCOSYLASE A"/>
    <property type="match status" value="1"/>
</dbReference>
<evidence type="ECO:0000256" key="3">
    <source>
        <dbReference type="ARBA" id="ARBA00023239"/>
    </source>
</evidence>
<dbReference type="EC" id="4.2.2.n1" evidence="2"/>
<dbReference type="CDD" id="cd14485">
    <property type="entry name" value="mltA_like_LT_A"/>
    <property type="match status" value="1"/>
</dbReference>